<dbReference type="Gene3D" id="1.10.10.10">
    <property type="entry name" value="Winged helix-like DNA-binding domain superfamily/Winged helix DNA-binding domain"/>
    <property type="match status" value="1"/>
</dbReference>
<dbReference type="InterPro" id="IPR000944">
    <property type="entry name" value="Tscrpt_reg_Rrf2"/>
</dbReference>
<dbReference type="PANTHER" id="PTHR33221:SF15">
    <property type="entry name" value="HTH-TYPE TRANSCRIPTIONAL REGULATOR YWGB-RELATED"/>
    <property type="match status" value="1"/>
</dbReference>
<gene>
    <name evidence="1" type="ORF">EXM22_09700</name>
</gene>
<dbReference type="OrthoDB" id="213028at2"/>
<evidence type="ECO:0000313" key="1">
    <source>
        <dbReference type="EMBL" id="QEN08247.1"/>
    </source>
</evidence>
<dbReference type="InterPro" id="IPR036388">
    <property type="entry name" value="WH-like_DNA-bd_sf"/>
</dbReference>
<evidence type="ECO:0000313" key="2">
    <source>
        <dbReference type="Proteomes" id="UP000324209"/>
    </source>
</evidence>
<name>A0A5C1QL94_9SPIO</name>
<dbReference type="Proteomes" id="UP000324209">
    <property type="component" value="Chromosome"/>
</dbReference>
<dbReference type="PANTHER" id="PTHR33221">
    <property type="entry name" value="WINGED HELIX-TURN-HELIX TRANSCRIPTIONAL REGULATOR, RRF2 FAMILY"/>
    <property type="match status" value="1"/>
</dbReference>
<protein>
    <submittedName>
        <fullName evidence="1">Rrf2 family transcriptional regulator</fullName>
    </submittedName>
</protein>
<dbReference type="EMBL" id="CP036150">
    <property type="protein sequence ID" value="QEN08247.1"/>
    <property type="molecule type" value="Genomic_DNA"/>
</dbReference>
<dbReference type="InterPro" id="IPR036390">
    <property type="entry name" value="WH_DNA-bd_sf"/>
</dbReference>
<dbReference type="GO" id="GO:0005829">
    <property type="term" value="C:cytosol"/>
    <property type="evidence" value="ECO:0007669"/>
    <property type="project" value="TreeGrafter"/>
</dbReference>
<accession>A0A5C1QL94</accession>
<proteinExistence type="predicted"/>
<organism evidence="1 2">
    <name type="scientific">Oceanispirochaeta crateris</name>
    <dbReference type="NCBI Taxonomy" id="2518645"/>
    <lineage>
        <taxon>Bacteria</taxon>
        <taxon>Pseudomonadati</taxon>
        <taxon>Spirochaetota</taxon>
        <taxon>Spirochaetia</taxon>
        <taxon>Spirochaetales</taxon>
        <taxon>Spirochaetaceae</taxon>
        <taxon>Oceanispirochaeta</taxon>
    </lineage>
</organism>
<dbReference type="AlphaFoldDB" id="A0A5C1QL94"/>
<dbReference type="SUPFAM" id="SSF46785">
    <property type="entry name" value="Winged helix' DNA-binding domain"/>
    <property type="match status" value="1"/>
</dbReference>
<dbReference type="KEGG" id="ock:EXM22_09700"/>
<reference evidence="1 2" key="1">
    <citation type="submission" date="2019-02" db="EMBL/GenBank/DDBJ databases">
        <title>Complete Genome Sequence and Methylome Analysis of free living Spirochaetas.</title>
        <authorList>
            <person name="Fomenkov A."/>
            <person name="Dubinina G."/>
            <person name="Leshcheva N."/>
            <person name="Mikheeva N."/>
            <person name="Grabovich M."/>
            <person name="Vincze T."/>
            <person name="Roberts R.J."/>
        </authorList>
    </citation>
    <scope>NUCLEOTIDE SEQUENCE [LARGE SCALE GENOMIC DNA]</scope>
    <source>
        <strain evidence="1 2">K2</strain>
    </source>
</reference>
<keyword evidence="2" id="KW-1185">Reference proteome</keyword>
<sequence length="142" mass="15674">MQIGTKFSVSIHILLSVEVFKNDYKVTSDFIASSVNTNPVVIRKLMSLLRNAGLIEITQGTGGIELTRAPDQISLKDIYKAVEPQTELFKIHKDTAPGCPVGGNIEHLLTPYFAKLQSSFNENLNTVTLADMMTSLANLHKR</sequence>
<dbReference type="Pfam" id="PF02082">
    <property type="entry name" value="Rrf2"/>
    <property type="match status" value="1"/>
</dbReference>
<dbReference type="GO" id="GO:0003700">
    <property type="term" value="F:DNA-binding transcription factor activity"/>
    <property type="evidence" value="ECO:0007669"/>
    <property type="project" value="TreeGrafter"/>
</dbReference>
<dbReference type="RefSeq" id="WP_149486327.1">
    <property type="nucleotide sequence ID" value="NZ_CP036150.1"/>
</dbReference>
<dbReference type="PROSITE" id="PS51197">
    <property type="entry name" value="HTH_RRF2_2"/>
    <property type="match status" value="1"/>
</dbReference>